<comment type="subcellular location">
    <subcellularLocation>
        <location evidence="11">Mitochondrion</location>
    </subcellularLocation>
</comment>
<keyword evidence="5" id="KW-0479">Metal-binding</keyword>
<dbReference type="Proteomes" id="UP000694867">
    <property type="component" value="Unplaced"/>
</dbReference>
<evidence type="ECO:0000313" key="14">
    <source>
        <dbReference type="RefSeq" id="XP_003745762.1"/>
    </source>
</evidence>
<dbReference type="GO" id="GO:0004449">
    <property type="term" value="F:isocitrate dehydrogenase (NAD+) activity"/>
    <property type="evidence" value="ECO:0007669"/>
    <property type="project" value="TreeGrafter"/>
</dbReference>
<dbReference type="GO" id="GO:0005739">
    <property type="term" value="C:mitochondrion"/>
    <property type="evidence" value="ECO:0007669"/>
    <property type="project" value="UniProtKB-SubCell"/>
</dbReference>
<comment type="cofactor">
    <cofactor evidence="2">
        <name>Mg(2+)</name>
        <dbReference type="ChEBI" id="CHEBI:18420"/>
    </cofactor>
</comment>
<evidence type="ECO:0000256" key="11">
    <source>
        <dbReference type="RuleBase" id="RU361266"/>
    </source>
</evidence>
<dbReference type="SMART" id="SM01329">
    <property type="entry name" value="Iso_dh"/>
    <property type="match status" value="1"/>
</dbReference>
<evidence type="ECO:0000256" key="6">
    <source>
        <dbReference type="ARBA" id="ARBA00022842"/>
    </source>
</evidence>
<keyword evidence="13" id="KW-1185">Reference proteome</keyword>
<evidence type="ECO:0000256" key="2">
    <source>
        <dbReference type="ARBA" id="ARBA00001946"/>
    </source>
</evidence>
<dbReference type="PANTHER" id="PTHR11835">
    <property type="entry name" value="DECARBOXYLATING DEHYDROGENASES-ISOCITRATE, ISOPROPYLMALATE, TARTRATE"/>
    <property type="match status" value="1"/>
</dbReference>
<dbReference type="SUPFAM" id="SSF53659">
    <property type="entry name" value="Isocitrate/Isopropylmalate dehydrogenase-like"/>
    <property type="match status" value="1"/>
</dbReference>
<dbReference type="Pfam" id="PF00180">
    <property type="entry name" value="Iso_dh"/>
    <property type="match status" value="1"/>
</dbReference>
<evidence type="ECO:0000256" key="1">
    <source>
        <dbReference type="ARBA" id="ARBA00001936"/>
    </source>
</evidence>
<dbReference type="GO" id="GO:0000287">
    <property type="term" value="F:magnesium ion binding"/>
    <property type="evidence" value="ECO:0007669"/>
    <property type="project" value="UniProtKB-UniRule"/>
</dbReference>
<evidence type="ECO:0000313" key="13">
    <source>
        <dbReference type="Proteomes" id="UP000694867"/>
    </source>
</evidence>
<evidence type="ECO:0000256" key="7">
    <source>
        <dbReference type="ARBA" id="ARBA00022946"/>
    </source>
</evidence>
<keyword evidence="7 11" id="KW-0809">Transit peptide</keyword>
<dbReference type="PANTHER" id="PTHR11835:SF34">
    <property type="entry name" value="ISOCITRATE DEHYDROGENASE [NAD] SUBUNIT ALPHA, MITOCHONDRIAL"/>
    <property type="match status" value="1"/>
</dbReference>
<evidence type="ECO:0000256" key="5">
    <source>
        <dbReference type="ARBA" id="ARBA00022723"/>
    </source>
</evidence>
<dbReference type="NCBIfam" id="TIGR00175">
    <property type="entry name" value="mito_nad_idh"/>
    <property type="match status" value="1"/>
</dbReference>
<dbReference type="GO" id="GO:0051287">
    <property type="term" value="F:NAD binding"/>
    <property type="evidence" value="ECO:0007669"/>
    <property type="project" value="UniProtKB-UniRule"/>
</dbReference>
<comment type="subunit">
    <text evidence="10">Heterooligomer of subunits alpha, beta, and gamma in the apparent ratio of 2:1:1.</text>
</comment>
<dbReference type="Gene3D" id="3.40.718.10">
    <property type="entry name" value="Isopropylmalate Dehydrogenase"/>
    <property type="match status" value="1"/>
</dbReference>
<dbReference type="CTD" id="3419"/>
<gene>
    <name evidence="14" type="primary">LOC100908523</name>
</gene>
<dbReference type="FunFam" id="3.40.718.10:FF:000003">
    <property type="entry name" value="Isocitrate dehydrogenase [NAD] subunit, mitochondrial"/>
    <property type="match status" value="1"/>
</dbReference>
<keyword evidence="9" id="KW-0520">NAD</keyword>
<dbReference type="InterPro" id="IPR004434">
    <property type="entry name" value="Isocitrate_DH_NAD"/>
</dbReference>
<accession>A0AAJ6VZF2</accession>
<proteinExistence type="inferred from homology"/>
<dbReference type="GO" id="GO:0006102">
    <property type="term" value="P:isocitrate metabolic process"/>
    <property type="evidence" value="ECO:0007669"/>
    <property type="project" value="TreeGrafter"/>
</dbReference>
<evidence type="ECO:0000256" key="10">
    <source>
        <dbReference type="ARBA" id="ARBA00065927"/>
    </source>
</evidence>
<organism evidence="13 14">
    <name type="scientific">Galendromus occidentalis</name>
    <name type="common">western predatory mite</name>
    <dbReference type="NCBI Taxonomy" id="34638"/>
    <lineage>
        <taxon>Eukaryota</taxon>
        <taxon>Metazoa</taxon>
        <taxon>Ecdysozoa</taxon>
        <taxon>Arthropoda</taxon>
        <taxon>Chelicerata</taxon>
        <taxon>Arachnida</taxon>
        <taxon>Acari</taxon>
        <taxon>Parasitiformes</taxon>
        <taxon>Mesostigmata</taxon>
        <taxon>Gamasina</taxon>
        <taxon>Phytoseioidea</taxon>
        <taxon>Phytoseiidae</taxon>
        <taxon>Typhlodrominae</taxon>
        <taxon>Galendromus</taxon>
    </lineage>
</organism>
<keyword evidence="11" id="KW-0496">Mitochondrion</keyword>
<sequence>MNKFQRISAPISRALSRHMSQMRTVTLIPGDGIGPEISASVQKIFETAGVPIQWEVEDVTPVRGPNGRFGIPQRAIDSVNKNKIGLKGPLATPIGKGHRSLNLALRQEFNLYANVRPCRSIEGYETPYKDVDVVTIRENTEGEYSGIEHEIVPGVVQSIKLITEPASNKIARYAFEYAKANGRSQVTAVHKANIMRMSDGLFLQCCRDAAEANPDIKYNEMYLDTLCLNMVQDPAKFDVLVMPNLYGDILSDLCAGLIGGLGVTPSGNIGTDGAIFESVHGTAPDIAGQNKANPTALLLSAIMMLRYMNLNEFADRIERATFDTIKEGRHLTADLGGKGTCSDYTNEICSKVSA</sequence>
<keyword evidence="8" id="KW-0560">Oxidoreductase</keyword>
<evidence type="ECO:0000256" key="9">
    <source>
        <dbReference type="ARBA" id="ARBA00023027"/>
    </source>
</evidence>
<reference evidence="14" key="1">
    <citation type="submission" date="2025-08" db="UniProtKB">
        <authorList>
            <consortium name="RefSeq"/>
        </authorList>
    </citation>
    <scope>IDENTIFICATION</scope>
</reference>
<comment type="cofactor">
    <cofactor evidence="1">
        <name>Mn(2+)</name>
        <dbReference type="ChEBI" id="CHEBI:29035"/>
    </cofactor>
</comment>
<dbReference type="RefSeq" id="XP_003745762.1">
    <property type="nucleotide sequence ID" value="XM_003745714.2"/>
</dbReference>
<evidence type="ECO:0000256" key="4">
    <source>
        <dbReference type="ARBA" id="ARBA00022532"/>
    </source>
</evidence>
<dbReference type="AlphaFoldDB" id="A0AAJ6VZF2"/>
<dbReference type="GeneID" id="100908523"/>
<dbReference type="PROSITE" id="PS00470">
    <property type="entry name" value="IDH_IMDH"/>
    <property type="match status" value="1"/>
</dbReference>
<dbReference type="KEGG" id="goe:100908523"/>
<protein>
    <recommendedName>
        <fullName evidence="11">Isocitrate dehydrogenase [NAD] subunit, mitochondrial</fullName>
    </recommendedName>
</protein>
<keyword evidence="4 11" id="KW-0816">Tricarboxylic acid cycle</keyword>
<name>A0AAJ6VZF2_9ACAR</name>
<evidence type="ECO:0000256" key="3">
    <source>
        <dbReference type="ARBA" id="ARBA00007769"/>
    </source>
</evidence>
<evidence type="ECO:0000256" key="8">
    <source>
        <dbReference type="ARBA" id="ARBA00023002"/>
    </source>
</evidence>
<dbReference type="InterPro" id="IPR019818">
    <property type="entry name" value="IsoCit/isopropylmalate_DH_CS"/>
</dbReference>
<keyword evidence="6" id="KW-0460">Magnesium</keyword>
<feature type="domain" description="Isopropylmalate dehydrogenase-like" evidence="12">
    <location>
        <begin position="24"/>
        <end position="348"/>
    </location>
</feature>
<dbReference type="GO" id="GO:0006099">
    <property type="term" value="P:tricarboxylic acid cycle"/>
    <property type="evidence" value="ECO:0007669"/>
    <property type="project" value="UniProtKB-UniRule"/>
</dbReference>
<comment type="similarity">
    <text evidence="3 11">Belongs to the isocitrate and isopropylmalate dehydrogenases family.</text>
</comment>
<dbReference type="InterPro" id="IPR024084">
    <property type="entry name" value="IsoPropMal-DH-like_dom"/>
</dbReference>
<evidence type="ECO:0000259" key="12">
    <source>
        <dbReference type="SMART" id="SM01329"/>
    </source>
</evidence>